<feature type="domain" description="Glycogen debranching enzyme central" evidence="1">
    <location>
        <begin position="1"/>
        <end position="56"/>
    </location>
</feature>
<evidence type="ECO:0000259" key="1">
    <source>
        <dbReference type="Pfam" id="PF14702"/>
    </source>
</evidence>
<evidence type="ECO:0000313" key="2">
    <source>
        <dbReference type="EMBL" id="NDJ95684.1"/>
    </source>
</evidence>
<reference evidence="2" key="1">
    <citation type="submission" date="2018-11" db="EMBL/GenBank/DDBJ databases">
        <title>Myxobolus squamalis genome and transcriptome.</title>
        <authorList>
            <person name="Yahalomi D."/>
            <person name="Atkinson S.D."/>
            <person name="Neuhof M."/>
            <person name="Chang E.S."/>
            <person name="Philippe H."/>
            <person name="Cartwright P."/>
            <person name="Bartholomew J.L."/>
            <person name="Huchon D."/>
        </authorList>
    </citation>
    <scope>NUCLEOTIDE SEQUENCE</scope>
    <source>
        <strain evidence="2">71B08</strain>
        <tissue evidence="2">Whole</tissue>
    </source>
</reference>
<dbReference type="InterPro" id="IPR032788">
    <property type="entry name" value="AGL_central"/>
</dbReference>
<dbReference type="Pfam" id="PF14702">
    <property type="entry name" value="hGDE_central"/>
    <property type="match status" value="1"/>
</dbReference>
<name>A0A6B2FVE9_MYXSQ</name>
<dbReference type="EMBL" id="GHBR01000073">
    <property type="protein sequence ID" value="NDJ95684.1"/>
    <property type="molecule type" value="Transcribed_RNA"/>
</dbReference>
<sequence length="118" mass="13733">MRKFLNQFHTKMQLEGFNQIYVDQVSQSIVTVTRNNPSSGVRYVLISNHALEKLSNEKLTIAKSEDCSFPPPISTEWQHPEISIPGINYHNLTIFFNFSQNYNKYGLILNPCFIIYFI</sequence>
<protein>
    <submittedName>
        <fullName evidence="2">Glycogen debranching enzyme (Trinotate prediction)</fullName>
    </submittedName>
</protein>
<organism evidence="2">
    <name type="scientific">Myxobolus squamalis</name>
    <name type="common">Myxosporean</name>
    <dbReference type="NCBI Taxonomy" id="59785"/>
    <lineage>
        <taxon>Eukaryota</taxon>
        <taxon>Metazoa</taxon>
        <taxon>Cnidaria</taxon>
        <taxon>Myxozoa</taxon>
        <taxon>Myxosporea</taxon>
        <taxon>Bivalvulida</taxon>
        <taxon>Platysporina</taxon>
        <taxon>Myxobolidae</taxon>
        <taxon>Myxobolus</taxon>
    </lineage>
</organism>
<accession>A0A6B2FVE9</accession>
<dbReference type="AlphaFoldDB" id="A0A6B2FVE9"/>
<proteinExistence type="predicted"/>